<evidence type="ECO:0000313" key="2">
    <source>
        <dbReference type="EMBL" id="ARI81651.1"/>
    </source>
</evidence>
<gene>
    <name evidence="2" type="ORF">BH695_2370</name>
    <name evidence="3" type="ORF">BH695_2826</name>
    <name evidence="4" type="ORF">BH695_5049</name>
</gene>
<dbReference type="EMBL" id="CP020771">
    <property type="protein sequence ID" value="ARI84328.1"/>
    <property type="molecule type" value="Genomic_DNA"/>
</dbReference>
<sequence>MLAFIGPAPAKKLGPSLQQNAPSSLGPSLQNNAPSSFGPSLQNNAPSSLGPSLFKNVFRFFSRFYKILDFFFDAPPVDAPGPPYGPGGPIGSYPFQPPPVRERVPPKTIGPDTPPGPVGPERAKYKISNLVATYRRVEMSSPHRVIEQNAKYKNIPGKIVQGPFTSVEVDEIHGANRTIGAVVWGNNNATGLIDIIILESETGTWGSANHYLNSFSYKIQQLEPGETDPPDPPPYFFPPNSPGPLAPPSTDNDTRTNPPYSSPLPKNPIPIGQPSNFTPPQTSPGPSLPPNPNPNPSPPGSLAPSPPTTNPTNPGNSPRPGERGNTPPFFPPFPIINPQNPTIGQPRRENPPVIDTPGGGGCCTPPGITQANNSLDGIKLALEGLDLTLLNVINAKLGPQMSGGISGYLSDRFTKLWKSRTIDRALNLMATAAAIHNAVMLSRNIGSTLIATLGNALSIIGIKDGDEVAQNFSTVIGNSIENIVKGLVGNDNYTALSQTWAKANRIYQSAINIYQLMTDSLFGITSGLEQTAKYTGRIGNALRKSGVVLENSYNWMSETFSFHSGKNRKIDRVIQGLQNANEIASDLESITSEFRSVTENITEIGTEVNKIKTEVNVKESEKNTQETQGKNSSQSPPINKTDLTKPS</sequence>
<evidence type="ECO:0000313" key="4">
    <source>
        <dbReference type="EMBL" id="ARI84328.1"/>
    </source>
</evidence>
<name>A0AB33BXL2_MICA7</name>
<dbReference type="EMBL" id="CP020771">
    <property type="protein sequence ID" value="ARI82105.1"/>
    <property type="molecule type" value="Genomic_DNA"/>
</dbReference>
<feature type="compositionally biased region" description="Pro residues" evidence="1">
    <location>
        <begin position="281"/>
        <end position="309"/>
    </location>
</feature>
<dbReference type="EMBL" id="CP020771">
    <property type="protein sequence ID" value="ARI81651.1"/>
    <property type="molecule type" value="Genomic_DNA"/>
</dbReference>
<proteinExistence type="predicted"/>
<feature type="region of interest" description="Disordered" evidence="1">
    <location>
        <begin position="222"/>
        <end position="342"/>
    </location>
</feature>
<feature type="compositionally biased region" description="Pro residues" evidence="1">
    <location>
        <begin position="230"/>
        <end position="247"/>
    </location>
</feature>
<protein>
    <submittedName>
        <fullName evidence="3">Uncharacterized protein</fullName>
    </submittedName>
</protein>
<feature type="compositionally biased region" description="Polar residues" evidence="1">
    <location>
        <begin position="249"/>
        <end position="259"/>
    </location>
</feature>
<feature type="compositionally biased region" description="Basic and acidic residues" evidence="1">
    <location>
        <begin position="614"/>
        <end position="624"/>
    </location>
</feature>
<feature type="compositionally biased region" description="Low complexity" evidence="1">
    <location>
        <begin position="310"/>
        <end position="319"/>
    </location>
</feature>
<evidence type="ECO:0000313" key="5">
    <source>
        <dbReference type="Proteomes" id="UP000192439"/>
    </source>
</evidence>
<keyword evidence="5" id="KW-1185">Reference proteome</keyword>
<feature type="compositionally biased region" description="Polar residues" evidence="1">
    <location>
        <begin position="16"/>
        <end position="43"/>
    </location>
</feature>
<reference evidence="3 5" key="1">
    <citation type="journal article" date="2018" name="Harmful Algae">
        <title>The highly heterogeneous methylated genomes and diverse restriction-modification systems of bloom-forming Microcystis.</title>
        <authorList>
            <person name="Zhao L."/>
            <person name="Song Y."/>
            <person name="Li L."/>
            <person name="Gan N."/>
            <person name="Brand J.J."/>
            <person name="Song L."/>
        </authorList>
    </citation>
    <scope>NUCLEOTIDE SEQUENCE [LARGE SCALE GENOMIC DNA]</scope>
    <source>
        <strain evidence="3 5">PCC 7806SL</strain>
    </source>
</reference>
<evidence type="ECO:0000313" key="3">
    <source>
        <dbReference type="EMBL" id="ARI82105.1"/>
    </source>
</evidence>
<feature type="region of interest" description="Disordered" evidence="1">
    <location>
        <begin position="13"/>
        <end position="43"/>
    </location>
</feature>
<dbReference type="AlphaFoldDB" id="A0AB33BXL2"/>
<feature type="compositionally biased region" description="Polar residues" evidence="1">
    <location>
        <begin position="625"/>
        <end position="638"/>
    </location>
</feature>
<organism evidence="3 5">
    <name type="scientific">Microcystis aeruginosa PCC 7806SL</name>
    <dbReference type="NCBI Taxonomy" id="1903187"/>
    <lineage>
        <taxon>Bacteria</taxon>
        <taxon>Bacillati</taxon>
        <taxon>Cyanobacteriota</taxon>
        <taxon>Cyanophyceae</taxon>
        <taxon>Oscillatoriophycideae</taxon>
        <taxon>Chroococcales</taxon>
        <taxon>Microcystaceae</taxon>
        <taxon>Microcystis</taxon>
    </lineage>
</organism>
<accession>A0AB33BXL2</accession>
<feature type="region of interest" description="Disordered" evidence="1">
    <location>
        <begin position="614"/>
        <end position="647"/>
    </location>
</feature>
<evidence type="ECO:0000256" key="1">
    <source>
        <dbReference type="SAM" id="MobiDB-lite"/>
    </source>
</evidence>
<dbReference type="Proteomes" id="UP000192439">
    <property type="component" value="Chromosome"/>
</dbReference>